<sequence>MDIALCVRELGTIEKTLSMDILAYCGKIQVLFDKLSKAGIKFEDNVVASFILTGLATDQDYPTYVEDKNLTSRSVKADLLLEEKSINALAPRRQWKPRSVPKQRWREAEEQKHK</sequence>
<proteinExistence type="predicted"/>
<dbReference type="OrthoDB" id="8164139at2759"/>
<evidence type="ECO:0000313" key="2">
    <source>
        <dbReference type="Proteomes" id="UP000515180"/>
    </source>
</evidence>
<accession>A0A6P6FGJ8</accession>
<evidence type="ECO:0000313" key="3">
    <source>
        <dbReference type="RefSeq" id="XP_024226988.1"/>
    </source>
</evidence>
<protein>
    <submittedName>
        <fullName evidence="3">Uncharacterized protein LOC112213780</fullName>
    </submittedName>
</protein>
<name>A0A6P6FGJ8_BOMIM</name>
<reference evidence="3" key="1">
    <citation type="submission" date="2025-08" db="UniProtKB">
        <authorList>
            <consortium name="RefSeq"/>
        </authorList>
    </citation>
    <scope>IDENTIFICATION</scope>
</reference>
<gene>
    <name evidence="3" type="primary">LOC112213780</name>
</gene>
<feature type="region of interest" description="Disordered" evidence="1">
    <location>
        <begin position="92"/>
        <end position="114"/>
    </location>
</feature>
<feature type="compositionally biased region" description="Basic and acidic residues" evidence="1">
    <location>
        <begin position="104"/>
        <end position="114"/>
    </location>
</feature>
<organism evidence="2 3">
    <name type="scientific">Bombus impatiens</name>
    <name type="common">Bumblebee</name>
    <dbReference type="NCBI Taxonomy" id="132113"/>
    <lineage>
        <taxon>Eukaryota</taxon>
        <taxon>Metazoa</taxon>
        <taxon>Ecdysozoa</taxon>
        <taxon>Arthropoda</taxon>
        <taxon>Hexapoda</taxon>
        <taxon>Insecta</taxon>
        <taxon>Pterygota</taxon>
        <taxon>Neoptera</taxon>
        <taxon>Endopterygota</taxon>
        <taxon>Hymenoptera</taxon>
        <taxon>Apocrita</taxon>
        <taxon>Aculeata</taxon>
        <taxon>Apoidea</taxon>
        <taxon>Anthophila</taxon>
        <taxon>Apidae</taxon>
        <taxon>Bombus</taxon>
        <taxon>Pyrobombus</taxon>
    </lineage>
</organism>
<evidence type="ECO:0000256" key="1">
    <source>
        <dbReference type="SAM" id="MobiDB-lite"/>
    </source>
</evidence>
<dbReference type="AlphaFoldDB" id="A0A6P6FGJ8"/>
<dbReference type="RefSeq" id="XP_024226988.1">
    <property type="nucleotide sequence ID" value="XM_024371220.2"/>
</dbReference>
<dbReference type="KEGG" id="bim:112213780"/>
<dbReference type="GeneID" id="112213780"/>
<feature type="compositionally biased region" description="Basic residues" evidence="1">
    <location>
        <begin position="93"/>
        <end position="103"/>
    </location>
</feature>
<dbReference type="Proteomes" id="UP000515180">
    <property type="component" value="Unplaced"/>
</dbReference>
<keyword evidence="2" id="KW-1185">Reference proteome</keyword>